<dbReference type="AlphaFoldDB" id="A0A446CK70"/>
<dbReference type="Proteomes" id="UP000289465">
    <property type="component" value="Unassembled WGS sequence"/>
</dbReference>
<sequence>MSKVIDNASPSDGVLLVRADKVDSVASEWHMKGWLPEGELVILGGDGGAGKTLIAMDWIATLSNAGTKRGIFPDGSQAQRGSSLIWSCEDDWQRTLKPRLDAAEANHRRIFFVGDVIELSSRRSFDFKRDLPGLVEQIEKIGDVKMLVIDTVMEVVSGAGTNAKAVRQDLIKLVEIAHKYRITIIGIAHLVKEAKKGDLVKSLAGSQAFSNLARHVLIAMRVNVPEQDEDSPSMGVLIRAKTNIGKSGGGRRYEIHPARVDSVDGREIDTTKLIWHQKLLPGSPADIRRWAEGDKAEMADSPKNRAQQFLKEVLADGPLPVRELQELAEEDGISTKMLRNARERLGVISTRIHDSEGAAWNEWSLPGAASHVDPSRLYDSDERHARHSRQAGQAGQAHGQPQELDLGDREATAKAFGRALAHLESRRL</sequence>
<evidence type="ECO:0000256" key="1">
    <source>
        <dbReference type="SAM" id="MobiDB-lite"/>
    </source>
</evidence>
<dbReference type="EMBL" id="UFQC01000014">
    <property type="protein sequence ID" value="SSW68280.1"/>
    <property type="molecule type" value="Genomic_DNA"/>
</dbReference>
<proteinExistence type="predicted"/>
<dbReference type="SUPFAM" id="SSF52540">
    <property type="entry name" value="P-loop containing nucleoside triphosphate hydrolases"/>
    <property type="match status" value="1"/>
</dbReference>
<dbReference type="Pfam" id="PF13481">
    <property type="entry name" value="AAA_25"/>
    <property type="match status" value="1"/>
</dbReference>
<dbReference type="Gene3D" id="3.40.50.300">
    <property type="entry name" value="P-loop containing nucleotide triphosphate hydrolases"/>
    <property type="match status" value="1"/>
</dbReference>
<feature type="region of interest" description="Disordered" evidence="1">
    <location>
        <begin position="380"/>
        <end position="407"/>
    </location>
</feature>
<dbReference type="OrthoDB" id="8905164at2"/>
<protein>
    <recommendedName>
        <fullName evidence="4">AAA+ ATPase domain-containing protein</fullName>
    </recommendedName>
</protein>
<name>A0A446CK70_9BURK</name>
<feature type="compositionally biased region" description="Low complexity" evidence="1">
    <location>
        <begin position="390"/>
        <end position="402"/>
    </location>
</feature>
<evidence type="ECO:0008006" key="4">
    <source>
        <dbReference type="Google" id="ProtNLM"/>
    </source>
</evidence>
<organism evidence="2 3">
    <name type="scientific">Achromobacter veterisilvae</name>
    <dbReference type="NCBI Taxonomy" id="2069367"/>
    <lineage>
        <taxon>Bacteria</taxon>
        <taxon>Pseudomonadati</taxon>
        <taxon>Pseudomonadota</taxon>
        <taxon>Betaproteobacteria</taxon>
        <taxon>Burkholderiales</taxon>
        <taxon>Alcaligenaceae</taxon>
        <taxon>Achromobacter</taxon>
    </lineage>
</organism>
<reference evidence="2 3" key="1">
    <citation type="submission" date="2018-07" db="EMBL/GenBank/DDBJ databases">
        <authorList>
            <person name="Peeters C."/>
        </authorList>
    </citation>
    <scope>NUCLEOTIDE SEQUENCE [LARGE SCALE GENOMIC DNA]</scope>
    <source>
        <strain evidence="2 3">LMG 30378</strain>
    </source>
</reference>
<gene>
    <name evidence="2" type="ORF">AVE30378_03016</name>
</gene>
<dbReference type="RefSeq" id="WP_129241709.1">
    <property type="nucleotide sequence ID" value="NZ_UFQC01000014.1"/>
</dbReference>
<accession>A0A446CK70</accession>
<evidence type="ECO:0000313" key="2">
    <source>
        <dbReference type="EMBL" id="SSW68280.1"/>
    </source>
</evidence>
<evidence type="ECO:0000313" key="3">
    <source>
        <dbReference type="Proteomes" id="UP000289465"/>
    </source>
</evidence>
<dbReference type="InterPro" id="IPR027417">
    <property type="entry name" value="P-loop_NTPase"/>
</dbReference>